<dbReference type="Proteomes" id="UP000253816">
    <property type="component" value="Unassembled WGS sequence"/>
</dbReference>
<organism evidence="2 3">
    <name type="scientific">Candidatus Similichlamydia laticola</name>
    <dbReference type="NCBI Taxonomy" id="2170265"/>
    <lineage>
        <taxon>Bacteria</taxon>
        <taxon>Pseudomonadati</taxon>
        <taxon>Chlamydiota</taxon>
        <taxon>Chlamydiia</taxon>
        <taxon>Parachlamydiales</taxon>
        <taxon>Candidatus Parilichlamydiaceae</taxon>
        <taxon>Candidatus Similichlamydia</taxon>
    </lineage>
</organism>
<reference evidence="2 3" key="1">
    <citation type="submission" date="2018-07" db="EMBL/GenBank/DDBJ databases">
        <title>Comparative genomics of the Candidatus Parilichlamydiaceae reveals evidence of convergent evolution and genome reduction in the phylum Chlamydiae.</title>
        <authorList>
            <person name="Taylor-Brown A."/>
            <person name="Polkinghorne A."/>
        </authorList>
    </citation>
    <scope>NUCLEOTIDE SEQUENCE [LARGE SCALE GENOMIC DNA]</scope>
    <source>
        <strain evidence="2 3">Hat2</strain>
    </source>
</reference>
<accession>A0A369KA24</accession>
<proteinExistence type="predicted"/>
<dbReference type="AlphaFoldDB" id="A0A369KA24"/>
<evidence type="ECO:0000313" key="2">
    <source>
        <dbReference type="EMBL" id="RDB31449.1"/>
    </source>
</evidence>
<protein>
    <submittedName>
        <fullName evidence="2">Uncharacterized protein</fullName>
    </submittedName>
</protein>
<evidence type="ECO:0000313" key="3">
    <source>
        <dbReference type="Proteomes" id="UP000253816"/>
    </source>
</evidence>
<name>A0A369KA24_9BACT</name>
<keyword evidence="3" id="KW-1185">Reference proteome</keyword>
<feature type="region of interest" description="Disordered" evidence="1">
    <location>
        <begin position="1"/>
        <end position="22"/>
    </location>
</feature>
<gene>
    <name evidence="2" type="ORF">HAT2_00446</name>
</gene>
<comment type="caution">
    <text evidence="2">The sequence shown here is derived from an EMBL/GenBank/DDBJ whole genome shotgun (WGS) entry which is preliminary data.</text>
</comment>
<dbReference type="EMBL" id="QQBG01000016">
    <property type="protein sequence ID" value="RDB31449.1"/>
    <property type="molecule type" value="Genomic_DNA"/>
</dbReference>
<feature type="compositionally biased region" description="Basic and acidic residues" evidence="1">
    <location>
        <begin position="7"/>
        <end position="16"/>
    </location>
</feature>
<evidence type="ECO:0000256" key="1">
    <source>
        <dbReference type="SAM" id="MobiDB-lite"/>
    </source>
</evidence>
<sequence>MNQVKINLREERDGKNKNPSLESFYRPIKKEVAEKAL</sequence>